<proteinExistence type="predicted"/>
<dbReference type="InterPro" id="IPR021899">
    <property type="entry name" value="DUF3511"/>
</dbReference>
<dbReference type="AlphaFoldDB" id="A0A7J7PDP6"/>
<dbReference type="EMBL" id="JACGCM010000003">
    <property type="protein sequence ID" value="KAF6177108.1"/>
    <property type="molecule type" value="Genomic_DNA"/>
</dbReference>
<name>A0A7J7PDP6_9MAGN</name>
<keyword evidence="3" id="KW-1185">Reference proteome</keyword>
<dbReference type="PANTHER" id="PTHR33193:SF13">
    <property type="entry name" value="EXPRESSED PROTEIN"/>
    <property type="match status" value="1"/>
</dbReference>
<reference evidence="2 3" key="1">
    <citation type="journal article" date="2020" name="IScience">
        <title>Genome Sequencing of the Endangered Kingdonia uniflora (Circaeasteraceae, Ranunculales) Reveals Potential Mechanisms of Evolutionary Specialization.</title>
        <authorList>
            <person name="Sun Y."/>
            <person name="Deng T."/>
            <person name="Zhang A."/>
            <person name="Moore M.J."/>
            <person name="Landis J.B."/>
            <person name="Lin N."/>
            <person name="Zhang H."/>
            <person name="Zhang X."/>
            <person name="Huang J."/>
            <person name="Zhang X."/>
            <person name="Sun H."/>
            <person name="Wang H."/>
        </authorList>
    </citation>
    <scope>NUCLEOTIDE SEQUENCE [LARGE SCALE GENOMIC DNA]</scope>
    <source>
        <strain evidence="2">TB1705</strain>
        <tissue evidence="2">Leaf</tissue>
    </source>
</reference>
<evidence type="ECO:0008006" key="4">
    <source>
        <dbReference type="Google" id="ProtNLM"/>
    </source>
</evidence>
<dbReference type="OrthoDB" id="660385at2759"/>
<dbReference type="PANTHER" id="PTHR33193">
    <property type="entry name" value="DOMAIN PROTEIN, PUTATIVE (DUF3511)-RELATED"/>
    <property type="match status" value="1"/>
</dbReference>
<feature type="region of interest" description="Disordered" evidence="1">
    <location>
        <begin position="1"/>
        <end position="49"/>
    </location>
</feature>
<comment type="caution">
    <text evidence="2">The sequence shown here is derived from an EMBL/GenBank/DDBJ whole genome shotgun (WGS) entry which is preliminary data.</text>
</comment>
<sequence length="92" mass="10610">MPRIRTQDPPQIQQTPQVSRPRKKKKTPSSSSLSASSSSSKFKSWSLNDPEMKRRKRVAKYKIYAVEGKVKSTFSRGLRWIKNKCSEIVHGF</sequence>
<gene>
    <name evidence="2" type="ORF">GIB67_005096</name>
</gene>
<organism evidence="2 3">
    <name type="scientific">Kingdonia uniflora</name>
    <dbReference type="NCBI Taxonomy" id="39325"/>
    <lineage>
        <taxon>Eukaryota</taxon>
        <taxon>Viridiplantae</taxon>
        <taxon>Streptophyta</taxon>
        <taxon>Embryophyta</taxon>
        <taxon>Tracheophyta</taxon>
        <taxon>Spermatophyta</taxon>
        <taxon>Magnoliopsida</taxon>
        <taxon>Ranunculales</taxon>
        <taxon>Circaeasteraceae</taxon>
        <taxon>Kingdonia</taxon>
    </lineage>
</organism>
<evidence type="ECO:0000313" key="2">
    <source>
        <dbReference type="EMBL" id="KAF6177108.1"/>
    </source>
</evidence>
<evidence type="ECO:0000256" key="1">
    <source>
        <dbReference type="SAM" id="MobiDB-lite"/>
    </source>
</evidence>
<feature type="compositionally biased region" description="Low complexity" evidence="1">
    <location>
        <begin position="28"/>
        <end position="46"/>
    </location>
</feature>
<protein>
    <recommendedName>
        <fullName evidence="4">DUF3511 domain protein</fullName>
    </recommendedName>
</protein>
<dbReference type="Pfam" id="PF12023">
    <property type="entry name" value="DUF3511"/>
    <property type="match status" value="1"/>
</dbReference>
<accession>A0A7J7PDP6</accession>
<feature type="compositionally biased region" description="Low complexity" evidence="1">
    <location>
        <begin position="1"/>
        <end position="17"/>
    </location>
</feature>
<evidence type="ECO:0000313" key="3">
    <source>
        <dbReference type="Proteomes" id="UP000541444"/>
    </source>
</evidence>
<dbReference type="Proteomes" id="UP000541444">
    <property type="component" value="Unassembled WGS sequence"/>
</dbReference>